<dbReference type="EMBL" id="CP012600">
    <property type="protein sequence ID" value="ALC82438.1"/>
    <property type="molecule type" value="Genomic_DNA"/>
</dbReference>
<dbReference type="STRING" id="1441095.AM592_13225"/>
<dbReference type="InterPro" id="IPR025164">
    <property type="entry name" value="Toastrack_DUF4097"/>
</dbReference>
<evidence type="ECO:0000256" key="1">
    <source>
        <dbReference type="SAM" id="MobiDB-lite"/>
    </source>
</evidence>
<dbReference type="Gene3D" id="2.160.20.120">
    <property type="match status" value="1"/>
</dbReference>
<proteinExistence type="predicted"/>
<dbReference type="InterPro" id="IPR053959">
    <property type="entry name" value="YvlB/LiaX_N"/>
</dbReference>
<feature type="region of interest" description="Disordered" evidence="1">
    <location>
        <begin position="29"/>
        <end position="59"/>
    </location>
</feature>
<dbReference type="PANTHER" id="PTHR33885">
    <property type="entry name" value="PHAGE SHOCK PROTEIN C"/>
    <property type="match status" value="1"/>
</dbReference>
<dbReference type="PIRSF" id="PIRSF012569">
    <property type="entry name" value="UCP012569"/>
    <property type="match status" value="1"/>
</dbReference>
<dbReference type="PATRIC" id="fig|1441095.3.peg.2900"/>
<dbReference type="RefSeq" id="WP_053604226.1">
    <property type="nucleotide sequence ID" value="NZ_CP012600.1"/>
</dbReference>
<dbReference type="AlphaFoldDB" id="A0A0M4FYJ7"/>
<dbReference type="PANTHER" id="PTHR33885:SF4">
    <property type="entry name" value="LMO2487 PROTEIN"/>
    <property type="match status" value="1"/>
</dbReference>
<dbReference type="InterPro" id="IPR052027">
    <property type="entry name" value="PspC"/>
</dbReference>
<sequence length="361" mass="40432">MQEEKKRILKLVEEGKLTASEAITLMEKLEEASEESKTTSLSAEVKKTSSSSEETKTTHKTSSIGTKLFDLMDTAVKKVKEVDFDLNFGQSYDVKHIFQYKETEFNNLDIHLANGSLNILPWDESDVRVECQGKIYRVDNQEEAKTAFHNHFECGVEGEKLFIRTEKKTMKTNVTLQIPQKQYEKIRIKLFNGPVRGEHLKVNELNAKTTNGVVSFSSLKADKAGIETANGQIKLVDYECGSIEAETINGMIELRGSSQSLDLQSFNGNITAKITDPNVKSVYAKTTTGSVEFSIPHGVEVKAELKSNLGSLAADLDEVVMIREKSDTLQKEMYFKANQGQEHKLTLFTETKTGSIKLKQL</sequence>
<dbReference type="Pfam" id="PF22746">
    <property type="entry name" value="SHOCT-like_DUF2089-C"/>
    <property type="match status" value="1"/>
</dbReference>
<evidence type="ECO:0000313" key="5">
    <source>
        <dbReference type="Proteomes" id="UP000067625"/>
    </source>
</evidence>
<keyword evidence="5" id="KW-1185">Reference proteome</keyword>
<reference evidence="5" key="1">
    <citation type="submission" date="2015-08" db="EMBL/GenBank/DDBJ databases">
        <title>Genome sequencing project for genomic taxonomy and phylogenomics of Bacillus-like bacteria.</title>
        <authorList>
            <person name="Liu B."/>
            <person name="Wang J."/>
            <person name="Zhu Y."/>
            <person name="Liu G."/>
            <person name="Chen Q."/>
            <person name="Chen Z."/>
            <person name="Lan J."/>
            <person name="Che J."/>
            <person name="Ge C."/>
            <person name="Shi H."/>
            <person name="Pan Z."/>
            <person name="Liu X."/>
        </authorList>
    </citation>
    <scope>NUCLEOTIDE SEQUENCE [LARGE SCALE GENOMIC DNA]</scope>
    <source>
        <strain evidence="5">FJAT-4402</strain>
    </source>
</reference>
<evidence type="ECO:0000259" key="2">
    <source>
        <dbReference type="Pfam" id="PF13349"/>
    </source>
</evidence>
<organism evidence="4 5">
    <name type="scientific">Bacillus gobiensis</name>
    <dbReference type="NCBI Taxonomy" id="1441095"/>
    <lineage>
        <taxon>Bacteria</taxon>
        <taxon>Bacillati</taxon>
        <taxon>Bacillota</taxon>
        <taxon>Bacilli</taxon>
        <taxon>Bacillales</taxon>
        <taxon>Bacillaceae</taxon>
        <taxon>Bacillus</taxon>
    </lineage>
</organism>
<accession>A0A0M4FYJ7</accession>
<reference evidence="4 5" key="2">
    <citation type="journal article" date="2016" name="Int. J. Syst. Evol. Microbiol.">
        <title>Bacillus gobiensis sp. nov., isolated from a soil sample.</title>
        <authorList>
            <person name="Liu B."/>
            <person name="Liu G.H."/>
            <person name="Cetin S."/>
            <person name="Schumann P."/>
            <person name="Pan Z.Z."/>
            <person name="Chen Q.Q."/>
        </authorList>
    </citation>
    <scope>NUCLEOTIDE SEQUENCE [LARGE SCALE GENOMIC DNA]</scope>
    <source>
        <strain evidence="4 5">FJAT-4402</strain>
    </source>
</reference>
<gene>
    <name evidence="4" type="ORF">AM592_13225</name>
</gene>
<evidence type="ECO:0000259" key="3">
    <source>
        <dbReference type="Pfam" id="PF22746"/>
    </source>
</evidence>
<dbReference type="Proteomes" id="UP000067625">
    <property type="component" value="Chromosome"/>
</dbReference>
<evidence type="ECO:0000313" key="4">
    <source>
        <dbReference type="EMBL" id="ALC82438.1"/>
    </source>
</evidence>
<name>A0A0M4FYJ7_9BACI</name>
<dbReference type="Pfam" id="PF13349">
    <property type="entry name" value="DUF4097"/>
    <property type="match status" value="1"/>
</dbReference>
<feature type="domain" description="YvlB/LiaX N-terminal" evidence="3">
    <location>
        <begin position="3"/>
        <end position="32"/>
    </location>
</feature>
<dbReference type="OrthoDB" id="2240743at2"/>
<feature type="domain" description="DUF4097" evidence="2">
    <location>
        <begin position="123"/>
        <end position="349"/>
    </location>
</feature>
<dbReference type="InterPro" id="IPR016599">
    <property type="entry name" value="UCP012569"/>
</dbReference>
<protein>
    <submittedName>
        <fullName evidence="4">Uncharacterized protein</fullName>
    </submittedName>
</protein>